<feature type="domain" description="A20-type" evidence="5">
    <location>
        <begin position="9"/>
        <end position="43"/>
    </location>
</feature>
<keyword evidence="3" id="KW-0862">Zinc</keyword>
<dbReference type="SMART" id="SM00167">
    <property type="entry name" value="VPS9"/>
    <property type="match status" value="1"/>
</dbReference>
<feature type="domain" description="VPS9" evidence="6">
    <location>
        <begin position="278"/>
        <end position="423"/>
    </location>
</feature>
<evidence type="ECO:0000256" key="3">
    <source>
        <dbReference type="ARBA" id="ARBA00022833"/>
    </source>
</evidence>
<dbReference type="InterPro" id="IPR037191">
    <property type="entry name" value="VPS9_dom_sf"/>
</dbReference>
<protein>
    <recommendedName>
        <fullName evidence="9">Rab5 GDP/GTP exchange factor</fullName>
    </recommendedName>
</protein>
<evidence type="ECO:0000259" key="5">
    <source>
        <dbReference type="PROSITE" id="PS51036"/>
    </source>
</evidence>
<accession>A0ABP0FB41</accession>
<dbReference type="Proteomes" id="UP001642483">
    <property type="component" value="Unassembled WGS sequence"/>
</dbReference>
<dbReference type="Gene3D" id="1.20.5.4770">
    <property type="match status" value="1"/>
</dbReference>
<keyword evidence="1" id="KW-0479">Metal-binding</keyword>
<dbReference type="InterPro" id="IPR041545">
    <property type="entry name" value="DUF5601"/>
</dbReference>
<evidence type="ECO:0000256" key="1">
    <source>
        <dbReference type="ARBA" id="ARBA00022723"/>
    </source>
</evidence>
<dbReference type="SUPFAM" id="SSF109993">
    <property type="entry name" value="VPS9 domain"/>
    <property type="match status" value="1"/>
</dbReference>
<dbReference type="InterPro" id="IPR002653">
    <property type="entry name" value="Znf_A20"/>
</dbReference>
<keyword evidence="8" id="KW-1185">Reference proteome</keyword>
<evidence type="ECO:0000313" key="7">
    <source>
        <dbReference type="EMBL" id="CAK8676917.1"/>
    </source>
</evidence>
<feature type="compositionally biased region" description="Low complexity" evidence="4">
    <location>
        <begin position="150"/>
        <end position="165"/>
    </location>
</feature>
<feature type="compositionally biased region" description="Polar residues" evidence="4">
    <location>
        <begin position="135"/>
        <end position="149"/>
    </location>
</feature>
<proteinExistence type="predicted"/>
<dbReference type="InterPro" id="IPR003123">
    <property type="entry name" value="VPS9"/>
</dbReference>
<feature type="region of interest" description="Disordered" evidence="4">
    <location>
        <begin position="563"/>
        <end position="584"/>
    </location>
</feature>
<dbReference type="InterPro" id="IPR045046">
    <property type="entry name" value="Vps9-like"/>
</dbReference>
<dbReference type="PANTHER" id="PTHR23101:SF122">
    <property type="entry name" value="RABAPTIN-5-ASSOCIATED EXCHANGE FACTOR FOR RAB5"/>
    <property type="match status" value="1"/>
</dbReference>
<evidence type="ECO:0000259" key="6">
    <source>
        <dbReference type="PROSITE" id="PS51205"/>
    </source>
</evidence>
<dbReference type="Pfam" id="PF18151">
    <property type="entry name" value="DUF5601"/>
    <property type="match status" value="1"/>
</dbReference>
<dbReference type="PROSITE" id="PS51036">
    <property type="entry name" value="ZF_A20"/>
    <property type="match status" value="1"/>
</dbReference>
<evidence type="ECO:0008006" key="9">
    <source>
        <dbReference type="Google" id="ProtNLM"/>
    </source>
</evidence>
<dbReference type="Pfam" id="PF01754">
    <property type="entry name" value="zf-A20"/>
    <property type="match status" value="1"/>
</dbReference>
<organism evidence="7 8">
    <name type="scientific">Clavelina lepadiformis</name>
    <name type="common">Light-bulb sea squirt</name>
    <name type="synonym">Ascidia lepadiformis</name>
    <dbReference type="NCBI Taxonomy" id="159417"/>
    <lineage>
        <taxon>Eukaryota</taxon>
        <taxon>Metazoa</taxon>
        <taxon>Chordata</taxon>
        <taxon>Tunicata</taxon>
        <taxon>Ascidiacea</taxon>
        <taxon>Aplousobranchia</taxon>
        <taxon>Clavelinidae</taxon>
        <taxon>Clavelina</taxon>
    </lineage>
</organism>
<evidence type="ECO:0000256" key="2">
    <source>
        <dbReference type="ARBA" id="ARBA00022771"/>
    </source>
</evidence>
<dbReference type="Gene3D" id="1.20.1050.80">
    <property type="entry name" value="VPS9 domain"/>
    <property type="match status" value="1"/>
</dbReference>
<name>A0ABP0FB41_CLALP</name>
<dbReference type="Gene3D" id="1.10.246.120">
    <property type="match status" value="1"/>
</dbReference>
<comment type="caution">
    <text evidence="7">The sequence shown here is derived from an EMBL/GenBank/DDBJ whole genome shotgun (WGS) entry which is preliminary data.</text>
</comment>
<keyword evidence="2" id="KW-0863">Zinc-finger</keyword>
<sequence>MQRRGIHVDQSELLCKSGCGFYGNSEWQGYCSKCWREVYQQNQINLDHEYAKKLQEQENLASGRVLQSPAQRMLQQQQNAEAISSVASTSHHKESPTQRSSTEPTSLSRSFKEFEEKKVQSKGFRSRTLKNFFSPVSESTSGFTQNLAQKSVKSSPSKRSSLHQSTLPDRQQSYESKRASRDFHNFLQEFSEPAAKDMMKQCRIFLEKLHSNTNHTIEQQSAMVQDFYHFMKERVISHAAYKGYMSDSHQEKILDNIERFIMTRLYRHVFCNDQTDDEAQDLTVQTKIRNLHWITASMLDANIDEQKPFVSDFTLKAITAIIEMDSKRAPQDKIACVTQCSKNIFEAIKSSKNDGTPASADEYLPALIYIILKANPPLLKSNQRFITRFSNPTRIMSGEDAYFFTNLCCAVSFIENSENGLNAASLSLTQAEFDAYMNGEMTVTNRLMEHEDNNMCQGLKVMYQNLKELASLHERTEKLFQEAIGMKKGIELHSKRFKLEVDKALAKQLSHINYPLGSDGAMSDESSTSSSPTRNFFLREENAAGTATSSKHHNQCTSALDDDIATKDNLPPPLVPTVISNQQN</sequence>
<dbReference type="EMBL" id="CAWYQH010000035">
    <property type="protein sequence ID" value="CAK8676917.1"/>
    <property type="molecule type" value="Genomic_DNA"/>
</dbReference>
<feature type="compositionally biased region" description="Polar residues" evidence="4">
    <location>
        <begin position="97"/>
        <end position="109"/>
    </location>
</feature>
<dbReference type="PANTHER" id="PTHR23101">
    <property type="entry name" value="RAB GDP/GTP EXCHANGE FACTOR"/>
    <property type="match status" value="1"/>
</dbReference>
<reference evidence="7 8" key="1">
    <citation type="submission" date="2024-02" db="EMBL/GenBank/DDBJ databases">
        <authorList>
            <person name="Daric V."/>
            <person name="Darras S."/>
        </authorList>
    </citation>
    <scope>NUCLEOTIDE SEQUENCE [LARGE SCALE GENOMIC DNA]</scope>
</reference>
<evidence type="ECO:0000256" key="4">
    <source>
        <dbReference type="SAM" id="MobiDB-lite"/>
    </source>
</evidence>
<feature type="region of interest" description="Disordered" evidence="4">
    <location>
        <begin position="135"/>
        <end position="178"/>
    </location>
</feature>
<dbReference type="SUPFAM" id="SSF57716">
    <property type="entry name" value="Glucocorticoid receptor-like (DNA-binding domain)"/>
    <property type="match status" value="1"/>
</dbReference>
<feature type="compositionally biased region" description="Polar residues" evidence="4">
    <location>
        <begin position="69"/>
        <end position="89"/>
    </location>
</feature>
<evidence type="ECO:0000313" key="8">
    <source>
        <dbReference type="Proteomes" id="UP001642483"/>
    </source>
</evidence>
<gene>
    <name evidence="7" type="ORF">CVLEPA_LOCUS6338</name>
</gene>
<dbReference type="PROSITE" id="PS51205">
    <property type="entry name" value="VPS9"/>
    <property type="match status" value="1"/>
</dbReference>
<dbReference type="SMART" id="SM00259">
    <property type="entry name" value="ZnF_A20"/>
    <property type="match status" value="1"/>
</dbReference>
<feature type="region of interest" description="Disordered" evidence="4">
    <location>
        <begin position="69"/>
        <end position="112"/>
    </location>
</feature>
<dbReference type="Pfam" id="PF02204">
    <property type="entry name" value="VPS9"/>
    <property type="match status" value="1"/>
</dbReference>